<dbReference type="OrthoDB" id="371153at2"/>
<accession>A0A0V8QIC1</accession>
<name>A0A0V8QIC1_9FIRM</name>
<dbReference type="SMART" id="SM00530">
    <property type="entry name" value="HTH_XRE"/>
    <property type="match status" value="1"/>
</dbReference>
<keyword evidence="4" id="KW-1185">Reference proteome</keyword>
<dbReference type="PANTHER" id="PTHR46558">
    <property type="entry name" value="TRACRIPTIONAL REGULATORY PROTEIN-RELATED-RELATED"/>
    <property type="match status" value="1"/>
</dbReference>
<keyword evidence="1" id="KW-0238">DNA-binding</keyword>
<dbReference type="GO" id="GO:0003677">
    <property type="term" value="F:DNA binding"/>
    <property type="evidence" value="ECO:0007669"/>
    <property type="project" value="UniProtKB-KW"/>
</dbReference>
<dbReference type="RefSeq" id="WP_058351547.1">
    <property type="nucleotide sequence ID" value="NZ_CABMMD010000025.1"/>
</dbReference>
<gene>
    <name evidence="3" type="ORF">ASU35_17125</name>
</gene>
<comment type="caution">
    <text evidence="3">The sequence shown here is derived from an EMBL/GenBank/DDBJ whole genome shotgun (WGS) entry which is preliminary data.</text>
</comment>
<dbReference type="SUPFAM" id="SSF47413">
    <property type="entry name" value="lambda repressor-like DNA-binding domains"/>
    <property type="match status" value="1"/>
</dbReference>
<reference evidence="3 4" key="1">
    <citation type="submission" date="2015-11" db="EMBL/GenBank/DDBJ databases">
        <title>Butyribacter intestini gen. nov., sp. nov., a butyric acid-producing bacterium of the family Lachnospiraceae isolated from the human faeces.</title>
        <authorList>
            <person name="Zou Y."/>
            <person name="Xue W."/>
            <person name="Luo G."/>
            <person name="Lv M."/>
        </authorList>
    </citation>
    <scope>NUCLEOTIDE SEQUENCE [LARGE SCALE GENOMIC DNA]</scope>
    <source>
        <strain evidence="3 4">ACET-33324</strain>
    </source>
</reference>
<evidence type="ECO:0000256" key="1">
    <source>
        <dbReference type="ARBA" id="ARBA00023125"/>
    </source>
</evidence>
<dbReference type="STRING" id="290052.ASU35_17125"/>
<dbReference type="AlphaFoldDB" id="A0A0V8QIC1"/>
<dbReference type="InterPro" id="IPR010982">
    <property type="entry name" value="Lambda_DNA-bd_dom_sf"/>
</dbReference>
<dbReference type="PROSITE" id="PS50943">
    <property type="entry name" value="HTH_CROC1"/>
    <property type="match status" value="1"/>
</dbReference>
<dbReference type="PANTHER" id="PTHR46558:SF4">
    <property type="entry name" value="DNA-BIDING PHAGE PROTEIN"/>
    <property type="match status" value="1"/>
</dbReference>
<proteinExistence type="predicted"/>
<evidence type="ECO:0000313" key="3">
    <source>
        <dbReference type="EMBL" id="KSV60252.1"/>
    </source>
</evidence>
<feature type="domain" description="HTH cro/C1-type" evidence="2">
    <location>
        <begin position="10"/>
        <end position="64"/>
    </location>
</feature>
<dbReference type="Gene3D" id="1.10.260.40">
    <property type="entry name" value="lambda repressor-like DNA-binding domains"/>
    <property type="match status" value="1"/>
</dbReference>
<evidence type="ECO:0000259" key="2">
    <source>
        <dbReference type="PROSITE" id="PS50943"/>
    </source>
</evidence>
<protein>
    <recommendedName>
        <fullName evidence="2">HTH cro/C1-type domain-containing protein</fullName>
    </recommendedName>
</protein>
<dbReference type="Pfam" id="PF01381">
    <property type="entry name" value="HTH_3"/>
    <property type="match status" value="1"/>
</dbReference>
<evidence type="ECO:0000313" key="4">
    <source>
        <dbReference type="Proteomes" id="UP000054874"/>
    </source>
</evidence>
<dbReference type="InterPro" id="IPR001387">
    <property type="entry name" value="Cro/C1-type_HTH"/>
</dbReference>
<organism evidence="3 4">
    <name type="scientific">Acetivibrio ethanolgignens</name>
    <dbReference type="NCBI Taxonomy" id="290052"/>
    <lineage>
        <taxon>Bacteria</taxon>
        <taxon>Bacillati</taxon>
        <taxon>Bacillota</taxon>
        <taxon>Clostridia</taxon>
        <taxon>Eubacteriales</taxon>
        <taxon>Oscillospiraceae</taxon>
        <taxon>Acetivibrio</taxon>
    </lineage>
</organism>
<sequence>MSTESLTSKVHEARVDLGITQQQLADATGISVRTIISIEKGRQFPTLLSAMRIAHYFSLSVDQLFEYKYDDNSEKENTNDKR</sequence>
<dbReference type="EMBL" id="LNAM01000025">
    <property type="protein sequence ID" value="KSV60252.1"/>
    <property type="molecule type" value="Genomic_DNA"/>
</dbReference>
<dbReference type="Proteomes" id="UP000054874">
    <property type="component" value="Unassembled WGS sequence"/>
</dbReference>
<dbReference type="CDD" id="cd00093">
    <property type="entry name" value="HTH_XRE"/>
    <property type="match status" value="1"/>
</dbReference>